<feature type="region of interest" description="Disordered" evidence="1">
    <location>
        <begin position="323"/>
        <end position="344"/>
    </location>
</feature>
<proteinExistence type="predicted"/>
<dbReference type="GeneID" id="85309267"/>
<accession>A0AAJ0BYV7</accession>
<protein>
    <recommendedName>
        <fullName evidence="4">Clr5 domain-containing protein</fullName>
    </recommendedName>
</protein>
<organism evidence="2 3">
    <name type="scientific">Phialemonium atrogriseum</name>
    <dbReference type="NCBI Taxonomy" id="1093897"/>
    <lineage>
        <taxon>Eukaryota</taxon>
        <taxon>Fungi</taxon>
        <taxon>Dikarya</taxon>
        <taxon>Ascomycota</taxon>
        <taxon>Pezizomycotina</taxon>
        <taxon>Sordariomycetes</taxon>
        <taxon>Sordariomycetidae</taxon>
        <taxon>Cephalothecales</taxon>
        <taxon>Cephalothecaceae</taxon>
        <taxon>Phialemonium</taxon>
    </lineage>
</organism>
<comment type="caution">
    <text evidence="2">The sequence shown here is derived from an EMBL/GenBank/DDBJ whole genome shotgun (WGS) entry which is preliminary data.</text>
</comment>
<gene>
    <name evidence="2" type="ORF">QBC33DRAFT_515188</name>
</gene>
<feature type="compositionally biased region" description="Acidic residues" evidence="1">
    <location>
        <begin position="423"/>
        <end position="433"/>
    </location>
</feature>
<reference evidence="2" key="1">
    <citation type="submission" date="2023-06" db="EMBL/GenBank/DDBJ databases">
        <title>Genome-scale phylogeny and comparative genomics of the fungal order Sordariales.</title>
        <authorList>
            <consortium name="Lawrence Berkeley National Laboratory"/>
            <person name="Hensen N."/>
            <person name="Bonometti L."/>
            <person name="Westerberg I."/>
            <person name="Brannstrom I.O."/>
            <person name="Guillou S."/>
            <person name="Cros-Aarteil S."/>
            <person name="Calhoun S."/>
            <person name="Haridas S."/>
            <person name="Kuo A."/>
            <person name="Mondo S."/>
            <person name="Pangilinan J."/>
            <person name="Riley R."/>
            <person name="Labutti K."/>
            <person name="Andreopoulos B."/>
            <person name="Lipzen A."/>
            <person name="Chen C."/>
            <person name="Yanf M."/>
            <person name="Daum C."/>
            <person name="Ng V."/>
            <person name="Clum A."/>
            <person name="Steindorff A."/>
            <person name="Ohm R."/>
            <person name="Martin F."/>
            <person name="Silar P."/>
            <person name="Natvig D."/>
            <person name="Lalanne C."/>
            <person name="Gautier V."/>
            <person name="Ament-Velasquez S.L."/>
            <person name="Kruys A."/>
            <person name="Hutchinson M.I."/>
            <person name="Powell A.J."/>
            <person name="Barry K."/>
            <person name="Miller A.N."/>
            <person name="Grigoriev I.V."/>
            <person name="Debuchy R."/>
            <person name="Gladieux P."/>
            <person name="Thoren M.H."/>
            <person name="Johannesson H."/>
        </authorList>
    </citation>
    <scope>NUCLEOTIDE SEQUENCE</scope>
    <source>
        <strain evidence="2">8032-3</strain>
    </source>
</reference>
<evidence type="ECO:0000313" key="3">
    <source>
        <dbReference type="Proteomes" id="UP001244011"/>
    </source>
</evidence>
<feature type="region of interest" description="Disordered" evidence="1">
    <location>
        <begin position="157"/>
        <end position="194"/>
    </location>
</feature>
<feature type="region of interest" description="Disordered" evidence="1">
    <location>
        <begin position="76"/>
        <end position="116"/>
    </location>
</feature>
<dbReference type="EMBL" id="MU839009">
    <property type="protein sequence ID" value="KAK1767004.1"/>
    <property type="molecule type" value="Genomic_DNA"/>
</dbReference>
<name>A0AAJ0BYV7_9PEZI</name>
<dbReference type="RefSeq" id="XP_060283217.1">
    <property type="nucleotide sequence ID" value="XM_060426080.1"/>
</dbReference>
<keyword evidence="3" id="KW-1185">Reference proteome</keyword>
<evidence type="ECO:0008006" key="4">
    <source>
        <dbReference type="Google" id="ProtNLM"/>
    </source>
</evidence>
<evidence type="ECO:0000256" key="1">
    <source>
        <dbReference type="SAM" id="MobiDB-lite"/>
    </source>
</evidence>
<evidence type="ECO:0000313" key="2">
    <source>
        <dbReference type="EMBL" id="KAK1767004.1"/>
    </source>
</evidence>
<dbReference type="AlphaFoldDB" id="A0AAJ0BYV7"/>
<sequence length="468" mass="48655">MVQPRRYTREQILFVLRRVGQRRSPVIVQEYNARYAREGSQITAKQLKYIRLTYGSDPAFGTLTTPAPLYNQVRRASNRPAAQSNPPAPAGPVTREAEPTLNREAGGGPAYFVPPQQVATEPYGSQLQRLGEGYTYSEPPSWESFVVRPEEDAFDFNSPLAPSSLGSRQGIEPGLDAAGSSSAGPRRDGEGEWASEAHGECPIMGTHRHEPDGGIYFPNLATVLDTWQLMDLVTRDGAAPFALEGAEPGNAGDRLFAGAGPFASEGYAPSTGAALPTLPPGPAPSTPVWYGATAGRSLFPAEHPLTPVEPAPLDPSFADLVGGNDDTAPPRGAAHQEPTGFQGPPPVDFNFDVDVPVPEFDGMAAALALAPVAPVAAAAAAPPAIASPRPFTSPSAASLARADLDSAVAAPALAPVGAAAAAADDDDDDDDDATISPLRTYLSPPAASLARAAPSRDASTPSQGGEEL</sequence>
<feature type="region of interest" description="Disordered" evidence="1">
    <location>
        <begin position="416"/>
        <end position="468"/>
    </location>
</feature>
<feature type="compositionally biased region" description="Low complexity" evidence="1">
    <location>
        <begin position="442"/>
        <end position="459"/>
    </location>
</feature>
<dbReference type="Proteomes" id="UP001244011">
    <property type="component" value="Unassembled WGS sequence"/>
</dbReference>
<feature type="compositionally biased region" description="Basic and acidic residues" evidence="1">
    <location>
        <begin position="185"/>
        <end position="194"/>
    </location>
</feature>